<feature type="transmembrane region" description="Helical" evidence="1">
    <location>
        <begin position="60"/>
        <end position="79"/>
    </location>
</feature>
<keyword evidence="1" id="KW-1133">Transmembrane helix</keyword>
<dbReference type="Proteomes" id="UP000757461">
    <property type="component" value="Unassembled WGS sequence"/>
</dbReference>
<proteinExistence type="predicted"/>
<keyword evidence="1" id="KW-0812">Transmembrane</keyword>
<keyword evidence="1" id="KW-0472">Membrane</keyword>
<feature type="transmembrane region" description="Helical" evidence="1">
    <location>
        <begin position="37"/>
        <end position="54"/>
    </location>
</feature>
<evidence type="ECO:0000313" key="2">
    <source>
        <dbReference type="EMBL" id="MBF1414654.1"/>
    </source>
</evidence>
<comment type="caution">
    <text evidence="2">The sequence shown here is derived from an EMBL/GenBank/DDBJ whole genome shotgun (WGS) entry which is preliminary data.</text>
</comment>
<dbReference type="AlphaFoldDB" id="A0A930HZZ0"/>
<evidence type="ECO:0000256" key="1">
    <source>
        <dbReference type="SAM" id="Phobius"/>
    </source>
</evidence>
<organism evidence="2 3">
    <name type="scientific">Prevotella histicola</name>
    <dbReference type="NCBI Taxonomy" id="470565"/>
    <lineage>
        <taxon>Bacteria</taxon>
        <taxon>Pseudomonadati</taxon>
        <taxon>Bacteroidota</taxon>
        <taxon>Bacteroidia</taxon>
        <taxon>Bacteroidales</taxon>
        <taxon>Prevotellaceae</taxon>
        <taxon>Prevotella</taxon>
    </lineage>
</organism>
<evidence type="ECO:0000313" key="3">
    <source>
        <dbReference type="Proteomes" id="UP000757461"/>
    </source>
</evidence>
<dbReference type="Pfam" id="PF14898">
    <property type="entry name" value="DUF4491"/>
    <property type="match status" value="1"/>
</dbReference>
<sequence>MGINFEGILLAICTFLIIGLCHPLVIKTEYYFGTKPWWIWLISGLACCIGALFIKSVFWSALLGVLGASLLWGIGELLAQEKRVAKGWFPMNPKRKEHYKDIKTDEHLCPICKEEIPEEG</sequence>
<dbReference type="RefSeq" id="WP_008822524.1">
    <property type="nucleotide sequence ID" value="NZ_CAKAQX010000017.1"/>
</dbReference>
<dbReference type="InterPro" id="IPR027890">
    <property type="entry name" value="DUF4491"/>
</dbReference>
<dbReference type="EMBL" id="JABZSQ010000042">
    <property type="protein sequence ID" value="MBF1414654.1"/>
    <property type="molecule type" value="Genomic_DNA"/>
</dbReference>
<accession>A0A930HZZ0</accession>
<reference evidence="2" key="1">
    <citation type="submission" date="2020-04" db="EMBL/GenBank/DDBJ databases">
        <title>Deep metagenomics examines the oral microbiome during advanced dental caries in children, revealing novel taxa and co-occurrences with host molecules.</title>
        <authorList>
            <person name="Baker J.L."/>
            <person name="Morton J.T."/>
            <person name="Dinis M."/>
            <person name="Alvarez R."/>
            <person name="Tran N.C."/>
            <person name="Knight R."/>
            <person name="Edlund A."/>
        </authorList>
    </citation>
    <scope>NUCLEOTIDE SEQUENCE</scope>
    <source>
        <strain evidence="2">JCVI_25_bin.9</strain>
    </source>
</reference>
<name>A0A930HZZ0_9BACT</name>
<gene>
    <name evidence="2" type="ORF">HXN33_03630</name>
</gene>
<feature type="transmembrane region" description="Helical" evidence="1">
    <location>
        <begin position="6"/>
        <end position="25"/>
    </location>
</feature>
<protein>
    <submittedName>
        <fullName evidence="2">DUF4491 family protein</fullName>
    </submittedName>
</protein>
<dbReference type="GeneID" id="66730918"/>